<dbReference type="Pfam" id="PF13456">
    <property type="entry name" value="RVT_3"/>
    <property type="match status" value="1"/>
</dbReference>
<dbReference type="Proteomes" id="UP000235220">
    <property type="component" value="Chromosome 16"/>
</dbReference>
<dbReference type="InterPro" id="IPR026960">
    <property type="entry name" value="RVT-Znf"/>
</dbReference>
<name>A0A2I4EWZ9_JUGRE</name>
<dbReference type="InterPro" id="IPR000477">
    <property type="entry name" value="RT_dom"/>
</dbReference>
<dbReference type="GeneID" id="108993460"/>
<proteinExistence type="predicted"/>
<dbReference type="AlphaFoldDB" id="A0A2I4EWZ9"/>
<evidence type="ECO:0000259" key="3">
    <source>
        <dbReference type="Pfam" id="PF13966"/>
    </source>
</evidence>
<feature type="domain" description="Reverse transcriptase" evidence="1">
    <location>
        <begin position="24"/>
        <end position="113"/>
    </location>
</feature>
<protein>
    <submittedName>
        <fullName evidence="5">Uncharacterized protein LOC108993460</fullName>
    </submittedName>
</protein>
<evidence type="ECO:0000259" key="2">
    <source>
        <dbReference type="Pfam" id="PF13456"/>
    </source>
</evidence>
<dbReference type="Pfam" id="PF13966">
    <property type="entry name" value="zf-RVT"/>
    <property type="match status" value="1"/>
</dbReference>
<dbReference type="GO" id="GO:0003676">
    <property type="term" value="F:nucleic acid binding"/>
    <property type="evidence" value="ECO:0007669"/>
    <property type="project" value="InterPro"/>
</dbReference>
<sequence length="639" mass="73363">MEDDYTDEKEDVDELERRMWRDKMRLKRLKEQDKYTQSAFVPGRMISDNTIVAYELMHSMQNRRKKHKEAFMALKLDMSKAYDRLEWSFIQQVLQRMGFAKEWIELVMQCISTVSYSILLNGSPQASFNPSRDDSLVFCKAQMQEWIRLHNIISLYESASGQRLNLEKSSIFFSKNTRHEIQSSILSIAGIKASGPFERYLGLPSYIGRSKSRAFFPILDRIKAQMSRWKTNLLSPAATDFSTARVKRGDSFVWKSITAGRQLLYEGLIWKIGNGNIVKIWSNKWLPTPTSYKSQSQPKVLCLEATVNSLIDQETHSWNIPLVQNIFTPEEAAIISRIHVSACNSNDKQVWRCTKNGLFTVKSAYHLQVSLNDNKMGQASDTSNHEALWNRLWKLKVPNKIKIFIWRSAREILPTRVNLHKRKIIDSPMCPICLIHPETVSHVLWTCKAAQDVWSISSRRIQKSKTEVASFNDLLSNLLSTLPPEDHTRLAFTAKEIWFRRNKFVFESKFTPPQQILKLVSSSMTDLEQIERNQHRTSTQIQGTARWCKPPINVYKLNWDTAIDKINCRVGIGVSIRDWLGLVTATLRSPCNSFPDPLLGEALAALRSVQFGINLGLKNVIFEGDSKLVVHGITSGAED</sequence>
<dbReference type="Gramene" id="Jr16_07410_p1">
    <property type="protein sequence ID" value="cds.Jr16_07410_p1"/>
    <property type="gene ID" value="Jr16_07410"/>
</dbReference>
<dbReference type="CDD" id="cd06222">
    <property type="entry name" value="RNase_H_like"/>
    <property type="match status" value="1"/>
</dbReference>
<dbReference type="InterPro" id="IPR044730">
    <property type="entry name" value="RNase_H-like_dom_plant"/>
</dbReference>
<dbReference type="InterPro" id="IPR002156">
    <property type="entry name" value="RNaseH_domain"/>
</dbReference>
<dbReference type="PANTHER" id="PTHR33116">
    <property type="entry name" value="REVERSE TRANSCRIPTASE ZINC-BINDING DOMAIN-CONTAINING PROTEIN-RELATED-RELATED"/>
    <property type="match status" value="1"/>
</dbReference>
<feature type="domain" description="Reverse transcriptase zinc-binding" evidence="3">
    <location>
        <begin position="359"/>
        <end position="454"/>
    </location>
</feature>
<organism evidence="4 5">
    <name type="scientific">Juglans regia</name>
    <name type="common">English walnut</name>
    <dbReference type="NCBI Taxonomy" id="51240"/>
    <lineage>
        <taxon>Eukaryota</taxon>
        <taxon>Viridiplantae</taxon>
        <taxon>Streptophyta</taxon>
        <taxon>Embryophyta</taxon>
        <taxon>Tracheophyta</taxon>
        <taxon>Spermatophyta</taxon>
        <taxon>Magnoliopsida</taxon>
        <taxon>eudicotyledons</taxon>
        <taxon>Gunneridae</taxon>
        <taxon>Pentapetalae</taxon>
        <taxon>rosids</taxon>
        <taxon>fabids</taxon>
        <taxon>Fagales</taxon>
        <taxon>Juglandaceae</taxon>
        <taxon>Juglans</taxon>
    </lineage>
</organism>
<dbReference type="PANTHER" id="PTHR33116:SF86">
    <property type="entry name" value="REVERSE TRANSCRIPTASE DOMAIN-CONTAINING PROTEIN"/>
    <property type="match status" value="1"/>
</dbReference>
<dbReference type="Pfam" id="PF00078">
    <property type="entry name" value="RVT_1"/>
    <property type="match status" value="1"/>
</dbReference>
<reference evidence="5" key="1">
    <citation type="submission" date="2025-08" db="UniProtKB">
        <authorList>
            <consortium name="RefSeq"/>
        </authorList>
    </citation>
    <scope>IDENTIFICATION</scope>
    <source>
        <tissue evidence="5">Leaves</tissue>
    </source>
</reference>
<feature type="domain" description="RNase H type-1" evidence="2">
    <location>
        <begin position="569"/>
        <end position="636"/>
    </location>
</feature>
<evidence type="ECO:0000313" key="5">
    <source>
        <dbReference type="RefSeq" id="XP_018823930.2"/>
    </source>
</evidence>
<evidence type="ECO:0000313" key="4">
    <source>
        <dbReference type="Proteomes" id="UP000235220"/>
    </source>
</evidence>
<dbReference type="RefSeq" id="XP_018823930.2">
    <property type="nucleotide sequence ID" value="XM_018968385.2"/>
</dbReference>
<keyword evidence="4" id="KW-1185">Reference proteome</keyword>
<dbReference type="KEGG" id="jre:108993460"/>
<evidence type="ECO:0000259" key="1">
    <source>
        <dbReference type="Pfam" id="PF00078"/>
    </source>
</evidence>
<gene>
    <name evidence="5" type="primary">LOC108993460</name>
</gene>
<dbReference type="GO" id="GO:0004523">
    <property type="term" value="F:RNA-DNA hybrid ribonuclease activity"/>
    <property type="evidence" value="ECO:0007669"/>
    <property type="project" value="InterPro"/>
</dbReference>
<accession>A0A2I4EWZ9</accession>
<dbReference type="OrthoDB" id="1717299at2759"/>